<comment type="caution">
    <text evidence="1">The sequence shown here is derived from an EMBL/GenBank/DDBJ whole genome shotgun (WGS) entry which is preliminary data.</text>
</comment>
<dbReference type="RefSeq" id="WP_184867148.1">
    <property type="nucleotide sequence ID" value="NZ_BAAAWY010000015.1"/>
</dbReference>
<evidence type="ECO:0000313" key="2">
    <source>
        <dbReference type="Proteomes" id="UP000585638"/>
    </source>
</evidence>
<accession>A0A7W9KML4</accession>
<dbReference type="Proteomes" id="UP000585638">
    <property type="component" value="Unassembled WGS sequence"/>
</dbReference>
<organism evidence="1 2">
    <name type="scientific">Kutzneria kofuensis</name>
    <dbReference type="NCBI Taxonomy" id="103725"/>
    <lineage>
        <taxon>Bacteria</taxon>
        <taxon>Bacillati</taxon>
        <taxon>Actinomycetota</taxon>
        <taxon>Actinomycetes</taxon>
        <taxon>Pseudonocardiales</taxon>
        <taxon>Pseudonocardiaceae</taxon>
        <taxon>Kutzneria</taxon>
    </lineage>
</organism>
<gene>
    <name evidence="1" type="ORF">BJ998_006545</name>
</gene>
<dbReference type="EMBL" id="JACHIR010000001">
    <property type="protein sequence ID" value="MBB5895349.1"/>
    <property type="molecule type" value="Genomic_DNA"/>
</dbReference>
<proteinExistence type="predicted"/>
<dbReference type="AlphaFoldDB" id="A0A7W9KML4"/>
<reference evidence="1 2" key="1">
    <citation type="submission" date="2020-08" db="EMBL/GenBank/DDBJ databases">
        <title>Sequencing the genomes of 1000 actinobacteria strains.</title>
        <authorList>
            <person name="Klenk H.-P."/>
        </authorList>
    </citation>
    <scope>NUCLEOTIDE SEQUENCE [LARGE SCALE GENOMIC DNA]</scope>
    <source>
        <strain evidence="1 2">DSM 43851</strain>
    </source>
</reference>
<keyword evidence="2" id="KW-1185">Reference proteome</keyword>
<protein>
    <submittedName>
        <fullName evidence="1">Uncharacterized protein</fullName>
    </submittedName>
</protein>
<name>A0A7W9KML4_9PSEU</name>
<evidence type="ECO:0000313" key="1">
    <source>
        <dbReference type="EMBL" id="MBB5895349.1"/>
    </source>
</evidence>
<sequence length="99" mass="10450">MDFLMAQADDERWRQFADVIVHREAAVAPALVAARTLDELPGCRLVAVPIRYGCVLVARNRPPVVVVGPVDVESVAAAAYSTLLSLARTSAALGSATCS</sequence>